<evidence type="ECO:0000259" key="2">
    <source>
        <dbReference type="Pfam" id="PF21181"/>
    </source>
</evidence>
<keyword evidence="4" id="KW-1185">Reference proteome</keyword>
<dbReference type="AlphaFoldDB" id="A0A544W565"/>
<comment type="caution">
    <text evidence="3">The sequence shown here is derived from an EMBL/GenBank/DDBJ whole genome shotgun (WGS) entry which is preliminary data.</text>
</comment>
<dbReference type="Proteomes" id="UP000315759">
    <property type="component" value="Unassembled WGS sequence"/>
</dbReference>
<evidence type="ECO:0000313" key="4">
    <source>
        <dbReference type="Proteomes" id="UP000315759"/>
    </source>
</evidence>
<feature type="domain" description="SGNH hydrolase-type esterase" evidence="1">
    <location>
        <begin position="175"/>
        <end position="274"/>
    </location>
</feature>
<dbReference type="InterPro" id="IPR048977">
    <property type="entry name" value="SsfX3-like_N"/>
</dbReference>
<sequence length="405" mass="43164">MPGSVAHITHVVDPSLLRGCAEVERTERGLLPHRLPRSARDQCFDAQLHAAESQPSGVRLVFRSTATVVELDLLRTTVSITGMPARPDGRVDLVVDGQLTDQKTTSAGDVVRVNPASGESTVERGAVGTARFSGLPARDKTIEIWLPNSERTEVVGFRTDHPIQPPPPDGRRVWIHHGSSISQGSNAAGPSTTWPAVAAALAGVEPVNLGLAGSAMLDQFTARTIRDAKADAISVKIGINLVNTDLLRHRAFVPAVHGFLDTIRDGHPDVALLVVGPLYCPIHETTPGPAAFDVSALEAGEIKFLATGDPDVAARPGNPLGKLTLTHIRDQLETIVAQRSQTDPLLHYLDGLSLYGPADAAEHPLPDNLHPDATTHRMIGERFAHLAFGPTGALSPEKTVRPAQH</sequence>
<dbReference type="Gene3D" id="2.60.120.260">
    <property type="entry name" value="Galactose-binding domain-like"/>
    <property type="match status" value="1"/>
</dbReference>
<reference evidence="3 4" key="1">
    <citation type="submission" date="2018-10" db="EMBL/GenBank/DDBJ databases">
        <title>Draft genome of Mycobacterium hodleri strain B.</title>
        <authorList>
            <person name="Amande T.J."/>
            <person name="Mcgenity T.J."/>
        </authorList>
    </citation>
    <scope>NUCLEOTIDE SEQUENCE [LARGE SCALE GENOMIC DNA]</scope>
    <source>
        <strain evidence="3 4">B</strain>
    </source>
</reference>
<dbReference type="Gene3D" id="3.40.50.1110">
    <property type="entry name" value="SGNH hydrolase"/>
    <property type="match status" value="1"/>
</dbReference>
<evidence type="ECO:0000259" key="1">
    <source>
        <dbReference type="Pfam" id="PF14606"/>
    </source>
</evidence>
<gene>
    <name evidence="3" type="ORF">D8S82_06255</name>
</gene>
<dbReference type="SUPFAM" id="SSF52266">
    <property type="entry name" value="SGNH hydrolase"/>
    <property type="match status" value="1"/>
</dbReference>
<proteinExistence type="predicted"/>
<name>A0A544W565_9MYCO</name>
<protein>
    <submittedName>
        <fullName evidence="3">Lipase</fullName>
    </submittedName>
</protein>
<dbReference type="Pfam" id="PF14606">
    <property type="entry name" value="Lipase_GDSL_3"/>
    <property type="match status" value="1"/>
</dbReference>
<feature type="domain" description="SsfX3-like N-terminal" evidence="2">
    <location>
        <begin position="18"/>
        <end position="148"/>
    </location>
</feature>
<evidence type="ECO:0000313" key="3">
    <source>
        <dbReference type="EMBL" id="TQR87386.1"/>
    </source>
</evidence>
<dbReference type="InterPro" id="IPR013830">
    <property type="entry name" value="SGNH_hydro"/>
</dbReference>
<dbReference type="EMBL" id="VIFX01000006">
    <property type="protein sequence ID" value="TQR87386.1"/>
    <property type="molecule type" value="Genomic_DNA"/>
</dbReference>
<dbReference type="Pfam" id="PF21181">
    <property type="entry name" value="SsfX3_N"/>
    <property type="match status" value="1"/>
</dbReference>
<organism evidence="3 4">
    <name type="scientific">Mycolicibacterium hodleri</name>
    <dbReference type="NCBI Taxonomy" id="49897"/>
    <lineage>
        <taxon>Bacteria</taxon>
        <taxon>Bacillati</taxon>
        <taxon>Actinomycetota</taxon>
        <taxon>Actinomycetes</taxon>
        <taxon>Mycobacteriales</taxon>
        <taxon>Mycobacteriaceae</taxon>
        <taxon>Mycolicibacterium</taxon>
    </lineage>
</organism>
<dbReference type="InterPro" id="IPR036514">
    <property type="entry name" value="SGNH_hydro_sf"/>
</dbReference>
<accession>A0A544W565</accession>